<proteinExistence type="inferred from homology"/>
<sequence>MFAWLKDGKMKHSIHTAKVKLNNGLLMPILGLGTHKIQGKELIYSVLDAALAAGYRSIDTASVYKNESDIGSSLLELLAKYNLKREDIFITSKLGPRDQGSGKCREACLQSLSRLKTDYLDLYLIHWPGVQGFKPADSMQKILRQESWKDMETLYKEGKLKSIGISNYQKHHLEELLQDSSVKPAVLQTEHHPHLVQHEVWKFCQENNIQYQAYSSLGASKDNMLLDDAVIKEIGKKHQRPVAQILLRWAIQQGIGVLPKSTNMQHISENADIFSFELDDEDLKMISQIDIQHHYCWDSSAIV</sequence>
<dbReference type="FunFam" id="3.20.20.100:FF:000002">
    <property type="entry name" value="2,5-diketo-D-gluconic acid reductase A"/>
    <property type="match status" value="1"/>
</dbReference>
<dbReference type="CDD" id="cd19136">
    <property type="entry name" value="AKR_DrGR-like"/>
    <property type="match status" value="1"/>
</dbReference>
<evidence type="ECO:0000256" key="3">
    <source>
        <dbReference type="ARBA" id="ARBA00023002"/>
    </source>
</evidence>
<feature type="active site" description="Proton donor" evidence="4">
    <location>
        <position position="64"/>
    </location>
</feature>
<evidence type="ECO:0000256" key="4">
    <source>
        <dbReference type="PIRSR" id="PIRSR000097-1"/>
    </source>
</evidence>
<keyword evidence="2" id="KW-0521">NADP</keyword>
<dbReference type="EMBL" id="KQ423995">
    <property type="protein sequence ID" value="KOF71768.1"/>
    <property type="molecule type" value="Genomic_DNA"/>
</dbReference>
<evidence type="ECO:0000256" key="1">
    <source>
        <dbReference type="ARBA" id="ARBA00007905"/>
    </source>
</evidence>
<dbReference type="InterPro" id="IPR036812">
    <property type="entry name" value="NAD(P)_OxRdtase_dom_sf"/>
</dbReference>
<evidence type="ECO:0000256" key="5">
    <source>
        <dbReference type="PIRSR" id="PIRSR000097-2"/>
    </source>
</evidence>
<dbReference type="PIRSF" id="PIRSF000097">
    <property type="entry name" value="AKR"/>
    <property type="match status" value="1"/>
</dbReference>
<feature type="site" description="Lowers pKa of active site Tyr" evidence="6">
    <location>
        <position position="93"/>
    </location>
</feature>
<evidence type="ECO:0000256" key="2">
    <source>
        <dbReference type="ARBA" id="ARBA00022857"/>
    </source>
</evidence>
<evidence type="ECO:0000313" key="8">
    <source>
        <dbReference type="EMBL" id="KOF71768.1"/>
    </source>
</evidence>
<feature type="binding site" evidence="5">
    <location>
        <position position="126"/>
    </location>
    <ligand>
        <name>substrate</name>
    </ligand>
</feature>
<organism evidence="8">
    <name type="scientific">Octopus bimaculoides</name>
    <name type="common">California two-spotted octopus</name>
    <dbReference type="NCBI Taxonomy" id="37653"/>
    <lineage>
        <taxon>Eukaryota</taxon>
        <taxon>Metazoa</taxon>
        <taxon>Spiralia</taxon>
        <taxon>Lophotrochozoa</taxon>
        <taxon>Mollusca</taxon>
        <taxon>Cephalopoda</taxon>
        <taxon>Coleoidea</taxon>
        <taxon>Octopodiformes</taxon>
        <taxon>Octopoda</taxon>
        <taxon>Incirrata</taxon>
        <taxon>Octopodidae</taxon>
        <taxon>Octopus</taxon>
    </lineage>
</organism>
<dbReference type="SMR" id="A0A0L8G4I1"/>
<reference evidence="8" key="1">
    <citation type="submission" date="2015-07" db="EMBL/GenBank/DDBJ databases">
        <title>MeaNS - Measles Nucleotide Surveillance Program.</title>
        <authorList>
            <person name="Tran T."/>
            <person name="Druce J."/>
        </authorList>
    </citation>
    <scope>NUCLEOTIDE SEQUENCE</scope>
    <source>
        <strain evidence="8">UCB-OBI-ISO-001</strain>
        <tissue evidence="8">Gonad</tissue>
    </source>
</reference>
<dbReference type="AlphaFoldDB" id="A0A0L8G4I1"/>
<dbReference type="InterPro" id="IPR023210">
    <property type="entry name" value="NADP_OxRdtase_dom"/>
</dbReference>
<evidence type="ECO:0000256" key="6">
    <source>
        <dbReference type="PIRSR" id="PIRSR000097-3"/>
    </source>
</evidence>
<feature type="domain" description="NADP-dependent oxidoreductase" evidence="7">
    <location>
        <begin position="30"/>
        <end position="290"/>
    </location>
</feature>
<comment type="similarity">
    <text evidence="1">Belongs to the aldo/keto reductase family.</text>
</comment>
<dbReference type="InterPro" id="IPR020471">
    <property type="entry name" value="AKR"/>
</dbReference>
<keyword evidence="3" id="KW-0560">Oxidoreductase</keyword>
<dbReference type="PROSITE" id="PS00798">
    <property type="entry name" value="ALDOKETO_REDUCTASE_1"/>
    <property type="match status" value="1"/>
</dbReference>
<gene>
    <name evidence="8" type="ORF">OCBIM_22000557mg</name>
</gene>
<dbReference type="OMA" id="PRIHLGV"/>
<dbReference type="Gene3D" id="3.20.20.100">
    <property type="entry name" value="NADP-dependent oxidoreductase domain"/>
    <property type="match status" value="1"/>
</dbReference>
<dbReference type="GO" id="GO:0016616">
    <property type="term" value="F:oxidoreductase activity, acting on the CH-OH group of donors, NAD or NADP as acceptor"/>
    <property type="evidence" value="ECO:0007669"/>
    <property type="project" value="UniProtKB-ARBA"/>
</dbReference>
<protein>
    <recommendedName>
        <fullName evidence="7">NADP-dependent oxidoreductase domain-containing protein</fullName>
    </recommendedName>
</protein>
<dbReference type="PANTHER" id="PTHR43827:SF3">
    <property type="entry name" value="NADP-DEPENDENT OXIDOREDUCTASE DOMAIN-CONTAINING PROTEIN"/>
    <property type="match status" value="1"/>
</dbReference>
<dbReference type="PRINTS" id="PR00069">
    <property type="entry name" value="ALDKETRDTASE"/>
</dbReference>
<dbReference type="OrthoDB" id="416253at2759"/>
<accession>A0A0L8G4I1</accession>
<dbReference type="STRING" id="37653.A0A0L8G4I1"/>
<dbReference type="InterPro" id="IPR018170">
    <property type="entry name" value="Aldo/ket_reductase_CS"/>
</dbReference>
<dbReference type="KEGG" id="obi:106879296"/>
<dbReference type="SUPFAM" id="SSF51430">
    <property type="entry name" value="NAD(P)-linked oxidoreductase"/>
    <property type="match status" value="1"/>
</dbReference>
<evidence type="ECO:0000259" key="7">
    <source>
        <dbReference type="Pfam" id="PF00248"/>
    </source>
</evidence>
<name>A0A0L8G4I1_OCTBM</name>
<dbReference type="Pfam" id="PF00248">
    <property type="entry name" value="Aldo_ket_red"/>
    <property type="match status" value="1"/>
</dbReference>
<dbReference type="PANTHER" id="PTHR43827">
    <property type="entry name" value="2,5-DIKETO-D-GLUCONIC ACID REDUCTASE"/>
    <property type="match status" value="1"/>
</dbReference>